<dbReference type="PANTHER" id="PTHR24282:SF211">
    <property type="entry name" value="CYTOCHROME P450-RELATED"/>
    <property type="match status" value="1"/>
</dbReference>
<accession>A0A6A1W5T2</accession>
<evidence type="ECO:0000256" key="9">
    <source>
        <dbReference type="ARBA" id="ARBA00023033"/>
    </source>
</evidence>
<evidence type="ECO:0000313" key="14">
    <source>
        <dbReference type="Proteomes" id="UP000516437"/>
    </source>
</evidence>
<dbReference type="InterPro" id="IPR036396">
    <property type="entry name" value="Cyt_P450_sf"/>
</dbReference>
<dbReference type="GO" id="GO:0005506">
    <property type="term" value="F:iron ion binding"/>
    <property type="evidence" value="ECO:0007669"/>
    <property type="project" value="InterPro"/>
</dbReference>
<evidence type="ECO:0000256" key="12">
    <source>
        <dbReference type="RuleBase" id="RU000461"/>
    </source>
</evidence>
<dbReference type="Gene3D" id="1.10.630.10">
    <property type="entry name" value="Cytochrome P450"/>
    <property type="match status" value="1"/>
</dbReference>
<keyword evidence="10" id="KW-0472">Membrane</keyword>
<comment type="cofactor">
    <cofactor evidence="11">
        <name>heme</name>
        <dbReference type="ChEBI" id="CHEBI:30413"/>
    </cofactor>
</comment>
<sequence length="500" mass="58071">MYFLLLGIFLLVWFLKLLHSVIWVPLRIQHHFRKQGIRGPRYRPIFGNATEIRRMFTQAQLKPMPLHHDILHRVTPFYSEWSATYGKTFVCWFGAKPRLAIVDRDMIKEALMNTGRSFEKSKTDPFTKMFFGQGLIVLEGDKWALHRRIANQAFMLEKVKAWVPQIAASTRKMLRKWEEERGGRDEFEMDVHRELLNLAADVLSITAFGSSFEEGKRIFMLQEQQLQLVARTFRSVYIPGYRFLPTKENKERWRREKETRESIRMVIENNGKGKESSRNLLGLLLSSHKNHNGEEEKLEVEEVIDNCKNFYIAGKETTANLLTWALILLASHEEWQSRAGEEVLRICGDNEHPPAENLNDLKIVSMILNETLRLYPTASALTRETSERVKLGNLDIPAGTQLYLVMTAVHHDTEIWGKDAHEFNPSRFSEPRKHLASYFPFGIGPRVCVGQNLALVETKVALAMILRQYSFRISPTYVHSPMLLMSLQPQYGAQLLFRRI</sequence>
<evidence type="ECO:0000256" key="8">
    <source>
        <dbReference type="ARBA" id="ARBA00023004"/>
    </source>
</evidence>
<protein>
    <recommendedName>
        <fullName evidence="15">Cytochrome P450 734A1</fullName>
    </recommendedName>
</protein>
<evidence type="ECO:0000256" key="11">
    <source>
        <dbReference type="PIRSR" id="PIRSR602401-1"/>
    </source>
</evidence>
<proteinExistence type="inferred from homology"/>
<dbReference type="GO" id="GO:0016020">
    <property type="term" value="C:membrane"/>
    <property type="evidence" value="ECO:0007669"/>
    <property type="project" value="UniProtKB-SubCell"/>
</dbReference>
<gene>
    <name evidence="13" type="ORF">CJ030_MR3G015814</name>
</gene>
<evidence type="ECO:0000256" key="7">
    <source>
        <dbReference type="ARBA" id="ARBA00023002"/>
    </source>
</evidence>
<dbReference type="PRINTS" id="PR00463">
    <property type="entry name" value="EP450I"/>
</dbReference>
<dbReference type="GO" id="GO:0016705">
    <property type="term" value="F:oxidoreductase activity, acting on paired donors, with incorporation or reduction of molecular oxygen"/>
    <property type="evidence" value="ECO:0007669"/>
    <property type="project" value="InterPro"/>
</dbReference>
<dbReference type="InterPro" id="IPR017972">
    <property type="entry name" value="Cyt_P450_CS"/>
</dbReference>
<comment type="similarity">
    <text evidence="2 12">Belongs to the cytochrome P450 family.</text>
</comment>
<keyword evidence="5 11" id="KW-0479">Metal-binding</keyword>
<dbReference type="InterPro" id="IPR001128">
    <property type="entry name" value="Cyt_P450"/>
</dbReference>
<dbReference type="InterPro" id="IPR002401">
    <property type="entry name" value="Cyt_P450_E_grp-I"/>
</dbReference>
<dbReference type="PROSITE" id="PS00086">
    <property type="entry name" value="CYTOCHROME_P450"/>
    <property type="match status" value="1"/>
</dbReference>
<evidence type="ECO:0000313" key="13">
    <source>
        <dbReference type="EMBL" id="KAB1220561.1"/>
    </source>
</evidence>
<evidence type="ECO:0000256" key="6">
    <source>
        <dbReference type="ARBA" id="ARBA00022989"/>
    </source>
</evidence>
<keyword evidence="6" id="KW-1133">Transmembrane helix</keyword>
<evidence type="ECO:0000256" key="4">
    <source>
        <dbReference type="ARBA" id="ARBA00022692"/>
    </source>
</evidence>
<dbReference type="EMBL" id="RXIC02000021">
    <property type="protein sequence ID" value="KAB1220561.1"/>
    <property type="molecule type" value="Genomic_DNA"/>
</dbReference>
<dbReference type="Proteomes" id="UP000516437">
    <property type="component" value="Chromosome 3"/>
</dbReference>
<reference evidence="13 14" key="1">
    <citation type="journal article" date="2019" name="Plant Biotechnol. J.">
        <title>The red bayberry genome and genetic basis of sex determination.</title>
        <authorList>
            <person name="Jia H.M."/>
            <person name="Jia H.J."/>
            <person name="Cai Q.L."/>
            <person name="Wang Y."/>
            <person name="Zhao H.B."/>
            <person name="Yang W.F."/>
            <person name="Wang G.Y."/>
            <person name="Li Y.H."/>
            <person name="Zhan D.L."/>
            <person name="Shen Y.T."/>
            <person name="Niu Q.F."/>
            <person name="Chang L."/>
            <person name="Qiu J."/>
            <person name="Zhao L."/>
            <person name="Xie H.B."/>
            <person name="Fu W.Y."/>
            <person name="Jin J."/>
            <person name="Li X.W."/>
            <person name="Jiao Y."/>
            <person name="Zhou C.C."/>
            <person name="Tu T."/>
            <person name="Chai C.Y."/>
            <person name="Gao J.L."/>
            <person name="Fan L.J."/>
            <person name="van de Weg E."/>
            <person name="Wang J.Y."/>
            <person name="Gao Z.S."/>
        </authorList>
    </citation>
    <scope>NUCLEOTIDE SEQUENCE [LARGE SCALE GENOMIC DNA]</scope>
    <source>
        <tissue evidence="13">Leaves</tissue>
    </source>
</reference>
<dbReference type="PANTHER" id="PTHR24282">
    <property type="entry name" value="CYTOCHROME P450 FAMILY MEMBER"/>
    <property type="match status" value="1"/>
</dbReference>
<evidence type="ECO:0000256" key="1">
    <source>
        <dbReference type="ARBA" id="ARBA00004167"/>
    </source>
</evidence>
<dbReference type="GO" id="GO:0020037">
    <property type="term" value="F:heme binding"/>
    <property type="evidence" value="ECO:0007669"/>
    <property type="project" value="InterPro"/>
</dbReference>
<evidence type="ECO:0000256" key="2">
    <source>
        <dbReference type="ARBA" id="ARBA00010617"/>
    </source>
</evidence>
<dbReference type="GO" id="GO:0004497">
    <property type="term" value="F:monooxygenase activity"/>
    <property type="evidence" value="ECO:0007669"/>
    <property type="project" value="UniProtKB-KW"/>
</dbReference>
<comment type="subcellular location">
    <subcellularLocation>
        <location evidence="1">Membrane</location>
        <topology evidence="1">Single-pass membrane protein</topology>
    </subcellularLocation>
</comment>
<keyword evidence="4" id="KW-0812">Transmembrane</keyword>
<dbReference type="PRINTS" id="PR00385">
    <property type="entry name" value="P450"/>
</dbReference>
<evidence type="ECO:0008006" key="15">
    <source>
        <dbReference type="Google" id="ProtNLM"/>
    </source>
</evidence>
<keyword evidence="3 11" id="KW-0349">Heme</keyword>
<keyword evidence="14" id="KW-1185">Reference proteome</keyword>
<comment type="caution">
    <text evidence="13">The sequence shown here is derived from an EMBL/GenBank/DDBJ whole genome shotgun (WGS) entry which is preliminary data.</text>
</comment>
<name>A0A6A1W5T2_9ROSI</name>
<evidence type="ECO:0000256" key="5">
    <source>
        <dbReference type="ARBA" id="ARBA00022723"/>
    </source>
</evidence>
<keyword evidence="7 12" id="KW-0560">Oxidoreductase</keyword>
<dbReference type="Pfam" id="PF00067">
    <property type="entry name" value="p450"/>
    <property type="match status" value="1"/>
</dbReference>
<dbReference type="SUPFAM" id="SSF48264">
    <property type="entry name" value="Cytochrome P450"/>
    <property type="match status" value="1"/>
</dbReference>
<dbReference type="AlphaFoldDB" id="A0A6A1W5T2"/>
<keyword evidence="8 11" id="KW-0408">Iron</keyword>
<evidence type="ECO:0000256" key="10">
    <source>
        <dbReference type="ARBA" id="ARBA00023136"/>
    </source>
</evidence>
<organism evidence="13 14">
    <name type="scientific">Morella rubra</name>
    <name type="common">Chinese bayberry</name>
    <dbReference type="NCBI Taxonomy" id="262757"/>
    <lineage>
        <taxon>Eukaryota</taxon>
        <taxon>Viridiplantae</taxon>
        <taxon>Streptophyta</taxon>
        <taxon>Embryophyta</taxon>
        <taxon>Tracheophyta</taxon>
        <taxon>Spermatophyta</taxon>
        <taxon>Magnoliopsida</taxon>
        <taxon>eudicotyledons</taxon>
        <taxon>Gunneridae</taxon>
        <taxon>Pentapetalae</taxon>
        <taxon>rosids</taxon>
        <taxon>fabids</taxon>
        <taxon>Fagales</taxon>
        <taxon>Myricaceae</taxon>
        <taxon>Morella</taxon>
    </lineage>
</organism>
<dbReference type="OrthoDB" id="1470350at2759"/>
<feature type="binding site" description="axial binding residue" evidence="11">
    <location>
        <position position="448"/>
    </location>
    <ligand>
        <name>heme</name>
        <dbReference type="ChEBI" id="CHEBI:30413"/>
    </ligand>
    <ligandPart>
        <name>Fe</name>
        <dbReference type="ChEBI" id="CHEBI:18248"/>
    </ligandPart>
</feature>
<keyword evidence="9 12" id="KW-0503">Monooxygenase</keyword>
<dbReference type="InterPro" id="IPR050665">
    <property type="entry name" value="Cytochrome_P450_Monooxygen"/>
</dbReference>
<evidence type="ECO:0000256" key="3">
    <source>
        <dbReference type="ARBA" id="ARBA00022617"/>
    </source>
</evidence>